<protein>
    <submittedName>
        <fullName evidence="2">Uncharacterized protein</fullName>
    </submittedName>
</protein>
<comment type="caution">
    <text evidence="2">The sequence shown here is derived from an EMBL/GenBank/DDBJ whole genome shotgun (WGS) entry which is preliminary data.</text>
</comment>
<evidence type="ECO:0000313" key="3">
    <source>
        <dbReference type="Proteomes" id="UP000663852"/>
    </source>
</evidence>
<dbReference type="Proteomes" id="UP000663852">
    <property type="component" value="Unassembled WGS sequence"/>
</dbReference>
<organism evidence="2 3">
    <name type="scientific">Adineta ricciae</name>
    <name type="common">Rotifer</name>
    <dbReference type="NCBI Taxonomy" id="249248"/>
    <lineage>
        <taxon>Eukaryota</taxon>
        <taxon>Metazoa</taxon>
        <taxon>Spiralia</taxon>
        <taxon>Gnathifera</taxon>
        <taxon>Rotifera</taxon>
        <taxon>Eurotatoria</taxon>
        <taxon>Bdelloidea</taxon>
        <taxon>Adinetida</taxon>
        <taxon>Adinetidae</taxon>
        <taxon>Adineta</taxon>
    </lineage>
</organism>
<reference evidence="2" key="1">
    <citation type="submission" date="2021-02" db="EMBL/GenBank/DDBJ databases">
        <authorList>
            <person name="Nowell W R."/>
        </authorList>
    </citation>
    <scope>NUCLEOTIDE SEQUENCE</scope>
</reference>
<keyword evidence="1" id="KW-0732">Signal</keyword>
<dbReference type="EMBL" id="CAJNOJ010001061">
    <property type="protein sequence ID" value="CAF1540828.1"/>
    <property type="molecule type" value="Genomic_DNA"/>
</dbReference>
<name>A0A815WE57_ADIRI</name>
<evidence type="ECO:0000256" key="1">
    <source>
        <dbReference type="SAM" id="SignalP"/>
    </source>
</evidence>
<proteinExistence type="predicted"/>
<accession>A0A815WE57</accession>
<dbReference type="OrthoDB" id="10317293at2759"/>
<feature type="non-terminal residue" evidence="2">
    <location>
        <position position="1"/>
    </location>
</feature>
<feature type="signal peptide" evidence="1">
    <location>
        <begin position="1"/>
        <end position="16"/>
    </location>
</feature>
<sequence length="201" mass="22137">MIIYFLLISFSSNTLAHFSNVFSENNTIAYPEAGLFLSHVGSYTPPDAIIHNSAIFPMTAETCYFLPLAAAVNIPTCNVTGLFGLGTTLGNMLTTNLQSQVTLVEKSLADLSGALQINRAQLAKIQENQIELGEELQLTQQALNATIPILNAHSDTINTLKSGIERLYTHFQHSFLYSAITRIFRNDLTLEFLSPEDLNII</sequence>
<dbReference type="AlphaFoldDB" id="A0A815WE57"/>
<gene>
    <name evidence="2" type="ORF">EDS130_LOCUS45306</name>
</gene>
<evidence type="ECO:0000313" key="2">
    <source>
        <dbReference type="EMBL" id="CAF1540828.1"/>
    </source>
</evidence>
<feature type="chain" id="PRO_5032783491" evidence="1">
    <location>
        <begin position="17"/>
        <end position="201"/>
    </location>
</feature>